<dbReference type="SUPFAM" id="SSF51182">
    <property type="entry name" value="RmlC-like cupins"/>
    <property type="match status" value="1"/>
</dbReference>
<dbReference type="PANTHER" id="PTHR37943:SF1">
    <property type="entry name" value="PROTEIN VES"/>
    <property type="match status" value="1"/>
</dbReference>
<organism evidence="1 2">
    <name type="scientific">Paracoccus solventivorans</name>
    <dbReference type="NCBI Taxonomy" id="53463"/>
    <lineage>
        <taxon>Bacteria</taxon>
        <taxon>Pseudomonadati</taxon>
        <taxon>Pseudomonadota</taxon>
        <taxon>Alphaproteobacteria</taxon>
        <taxon>Rhodobacterales</taxon>
        <taxon>Paracoccaceae</taxon>
        <taxon>Paracoccus</taxon>
    </lineage>
</organism>
<proteinExistence type="predicted"/>
<dbReference type="OrthoDB" id="9800082at2"/>
<evidence type="ECO:0008006" key="3">
    <source>
        <dbReference type="Google" id="ProtNLM"/>
    </source>
</evidence>
<accession>A0A1M7GIV3</accession>
<dbReference type="Gene3D" id="2.60.120.10">
    <property type="entry name" value="Jelly Rolls"/>
    <property type="match status" value="1"/>
</dbReference>
<dbReference type="PANTHER" id="PTHR37943">
    <property type="entry name" value="PROTEIN VES"/>
    <property type="match status" value="1"/>
</dbReference>
<dbReference type="AlphaFoldDB" id="A0A1M7GIV3"/>
<dbReference type="InterPro" id="IPR014710">
    <property type="entry name" value="RmlC-like_jellyroll"/>
</dbReference>
<gene>
    <name evidence="1" type="ORF">SAMN05444389_104140</name>
</gene>
<evidence type="ECO:0000313" key="2">
    <source>
        <dbReference type="Proteomes" id="UP000184444"/>
    </source>
</evidence>
<dbReference type="Pfam" id="PF05962">
    <property type="entry name" value="HutD"/>
    <property type="match status" value="1"/>
</dbReference>
<keyword evidence="2" id="KW-1185">Reference proteome</keyword>
<dbReference type="RefSeq" id="WP_073065221.1">
    <property type="nucleotide sequence ID" value="NZ_FRCK01000004.1"/>
</dbReference>
<name>A0A1M7GIV3_9RHOB</name>
<dbReference type="Proteomes" id="UP000184444">
    <property type="component" value="Unassembled WGS sequence"/>
</dbReference>
<dbReference type="InterPro" id="IPR011051">
    <property type="entry name" value="RmlC_Cupin_sf"/>
</dbReference>
<dbReference type="STRING" id="53463.SAMN05444389_104140"/>
<dbReference type="EMBL" id="FRCK01000004">
    <property type="protein sequence ID" value="SHM15789.1"/>
    <property type="molecule type" value="Genomic_DNA"/>
</dbReference>
<dbReference type="InterPro" id="IPR010282">
    <property type="entry name" value="Uncharacterised_HutD/Ves"/>
</dbReference>
<reference evidence="2" key="1">
    <citation type="submission" date="2016-11" db="EMBL/GenBank/DDBJ databases">
        <authorList>
            <person name="Varghese N."/>
            <person name="Submissions S."/>
        </authorList>
    </citation>
    <scope>NUCLEOTIDE SEQUENCE [LARGE SCALE GENOMIC DNA]</scope>
    <source>
        <strain evidence="2">DSM 6637</strain>
    </source>
</reference>
<evidence type="ECO:0000313" key="1">
    <source>
        <dbReference type="EMBL" id="SHM15789.1"/>
    </source>
</evidence>
<sequence length="184" mass="18923">MTVWHYPASARQFRPWKNGGGETAEIAVSPAGAGFDDFDWRISTAIVAQSGPFSGFPGVDRVLTVIEGGAMELTVAGEARHLDAGSDPFAFPGDVPAAAVLAGPALLDFNVMVRRPLRASVRRTRLAEGAAPGALAHLALLLEDGGGLARLDLIDLRAAPAAVRQGLAGVLALDVAILAPAAIP</sequence>
<dbReference type="CDD" id="cd20293">
    <property type="entry name" value="cupin_HutD_N"/>
    <property type="match status" value="1"/>
</dbReference>
<protein>
    <recommendedName>
        <fullName evidence="3">HutD protein</fullName>
    </recommendedName>
</protein>